<accession>A0A090XDC2</accession>
<reference evidence="1" key="1">
    <citation type="journal article" date="2015" name="PLoS Negl. Trop. Dis.">
        <title>Deep Sequencing Analysis of the Ixodes ricinus Haemocytome.</title>
        <authorList>
            <person name="Kotsyfakis M."/>
            <person name="Kopacek P."/>
            <person name="Franta Z."/>
            <person name="Pedra J.H."/>
            <person name="Ribeiro J.M."/>
        </authorList>
    </citation>
    <scope>NUCLEOTIDE SEQUENCE</scope>
</reference>
<feature type="non-terminal residue" evidence="1">
    <location>
        <position position="1"/>
    </location>
</feature>
<sequence>AGRCLNDRLREHKPSLTSTVGGRLSVHCKTCTCTPSLKKTSIIGRFREKQTREVLEAFTILSLADRCVGQPSVALGEKEVAFLRTFDCGSAVCP</sequence>
<dbReference type="AlphaFoldDB" id="A0A090XDC2"/>
<proteinExistence type="evidence at transcript level"/>
<evidence type="ECO:0008006" key="2">
    <source>
        <dbReference type="Google" id="ProtNLM"/>
    </source>
</evidence>
<protein>
    <recommendedName>
        <fullName evidence="2">Tick transposon</fullName>
    </recommendedName>
</protein>
<feature type="non-terminal residue" evidence="1">
    <location>
        <position position="94"/>
    </location>
</feature>
<name>A0A090XDC2_IXORI</name>
<organism evidence="1">
    <name type="scientific">Ixodes ricinus</name>
    <name type="common">Common tick</name>
    <name type="synonym">Acarus ricinus</name>
    <dbReference type="NCBI Taxonomy" id="34613"/>
    <lineage>
        <taxon>Eukaryota</taxon>
        <taxon>Metazoa</taxon>
        <taxon>Ecdysozoa</taxon>
        <taxon>Arthropoda</taxon>
        <taxon>Chelicerata</taxon>
        <taxon>Arachnida</taxon>
        <taxon>Acari</taxon>
        <taxon>Parasitiformes</taxon>
        <taxon>Ixodida</taxon>
        <taxon>Ixodoidea</taxon>
        <taxon>Ixodidae</taxon>
        <taxon>Ixodinae</taxon>
        <taxon>Ixodes</taxon>
    </lineage>
</organism>
<evidence type="ECO:0000313" key="1">
    <source>
        <dbReference type="EMBL" id="JAC93735.1"/>
    </source>
</evidence>
<dbReference type="EMBL" id="GBIH01000975">
    <property type="protein sequence ID" value="JAC93735.1"/>
    <property type="molecule type" value="mRNA"/>
</dbReference>